<dbReference type="PANTHER" id="PTHR43877">
    <property type="entry name" value="AMINOALKYLPHOSPHONATE N-ACETYLTRANSFERASE-RELATED-RELATED"/>
    <property type="match status" value="1"/>
</dbReference>
<dbReference type="Gene3D" id="3.40.630.30">
    <property type="match status" value="1"/>
</dbReference>
<dbReference type="Proteomes" id="UP001262410">
    <property type="component" value="Unassembled WGS sequence"/>
</dbReference>
<dbReference type="CDD" id="cd04301">
    <property type="entry name" value="NAT_SF"/>
    <property type="match status" value="1"/>
</dbReference>
<proteinExistence type="predicted"/>
<gene>
    <name evidence="4" type="ORF">E9232_002635</name>
</gene>
<name>A0ABU1JQ19_9PROT</name>
<dbReference type="InterPro" id="IPR050832">
    <property type="entry name" value="Bact_Acetyltransf"/>
</dbReference>
<evidence type="ECO:0000259" key="3">
    <source>
        <dbReference type="PROSITE" id="PS51186"/>
    </source>
</evidence>
<comment type="caution">
    <text evidence="4">The sequence shown here is derived from an EMBL/GenBank/DDBJ whole genome shotgun (WGS) entry which is preliminary data.</text>
</comment>
<organism evidence="4 5">
    <name type="scientific">Inquilinus ginsengisoli</name>
    <dbReference type="NCBI Taxonomy" id="363840"/>
    <lineage>
        <taxon>Bacteria</taxon>
        <taxon>Pseudomonadati</taxon>
        <taxon>Pseudomonadota</taxon>
        <taxon>Alphaproteobacteria</taxon>
        <taxon>Rhodospirillales</taxon>
        <taxon>Rhodospirillaceae</taxon>
        <taxon>Inquilinus</taxon>
    </lineage>
</organism>
<dbReference type="InterPro" id="IPR000182">
    <property type="entry name" value="GNAT_dom"/>
</dbReference>
<dbReference type="PROSITE" id="PS51186">
    <property type="entry name" value="GNAT"/>
    <property type="match status" value="1"/>
</dbReference>
<reference evidence="4 5" key="1">
    <citation type="submission" date="2023-07" db="EMBL/GenBank/DDBJ databases">
        <title>Sorghum-associated microbial communities from plants grown in Nebraska, USA.</title>
        <authorList>
            <person name="Schachtman D."/>
        </authorList>
    </citation>
    <scope>NUCLEOTIDE SEQUENCE [LARGE SCALE GENOMIC DNA]</scope>
    <source>
        <strain evidence="4 5">584</strain>
    </source>
</reference>
<dbReference type="RefSeq" id="WP_309794566.1">
    <property type="nucleotide sequence ID" value="NZ_JAVDPW010000004.1"/>
</dbReference>
<keyword evidence="2" id="KW-0012">Acyltransferase</keyword>
<evidence type="ECO:0000313" key="4">
    <source>
        <dbReference type="EMBL" id="MDR6290114.1"/>
    </source>
</evidence>
<dbReference type="PANTHER" id="PTHR43877:SF1">
    <property type="entry name" value="ACETYLTRANSFERASE"/>
    <property type="match status" value="1"/>
</dbReference>
<dbReference type="SUPFAM" id="SSF55729">
    <property type="entry name" value="Acyl-CoA N-acyltransferases (Nat)"/>
    <property type="match status" value="1"/>
</dbReference>
<evidence type="ECO:0000313" key="5">
    <source>
        <dbReference type="Proteomes" id="UP001262410"/>
    </source>
</evidence>
<evidence type="ECO:0000256" key="1">
    <source>
        <dbReference type="ARBA" id="ARBA00022679"/>
    </source>
</evidence>
<sequence>MTGIVFAVDPVLDPAAFARLVQAAWGGPPSSDLETIHQRSLGWIGAYAGDRLVGYVNIAWDGGQHAFLLDTTVDPAWQRQGIGQALVRQATNLARARGARWLHVDFEPHLAGFYRGCGFRPTQAGLIDLSA</sequence>
<dbReference type="EMBL" id="JAVDPW010000004">
    <property type="protein sequence ID" value="MDR6290114.1"/>
    <property type="molecule type" value="Genomic_DNA"/>
</dbReference>
<dbReference type="Pfam" id="PF00583">
    <property type="entry name" value="Acetyltransf_1"/>
    <property type="match status" value="1"/>
</dbReference>
<dbReference type="InterPro" id="IPR016181">
    <property type="entry name" value="Acyl_CoA_acyltransferase"/>
</dbReference>
<feature type="domain" description="N-acetyltransferase" evidence="3">
    <location>
        <begin position="4"/>
        <end position="131"/>
    </location>
</feature>
<keyword evidence="5" id="KW-1185">Reference proteome</keyword>
<evidence type="ECO:0000256" key="2">
    <source>
        <dbReference type="ARBA" id="ARBA00023315"/>
    </source>
</evidence>
<protein>
    <submittedName>
        <fullName evidence="4">Ribosomal protein S18 acetylase RimI-like enzyme</fullName>
    </submittedName>
</protein>
<accession>A0ABU1JQ19</accession>
<keyword evidence="1" id="KW-0808">Transferase</keyword>